<evidence type="ECO:0000259" key="1">
    <source>
        <dbReference type="Pfam" id="PF03033"/>
    </source>
</evidence>
<dbReference type="InterPro" id="IPR004276">
    <property type="entry name" value="GlycoTrans_28_N"/>
</dbReference>
<dbReference type="SUPFAM" id="SSF53756">
    <property type="entry name" value="UDP-Glycosyltransferase/glycogen phosphorylase"/>
    <property type="match status" value="1"/>
</dbReference>
<keyword evidence="3" id="KW-1185">Reference proteome</keyword>
<dbReference type="Proteomes" id="UP001153365">
    <property type="component" value="Unassembled WGS sequence"/>
</dbReference>
<organism evidence="2 3">
    <name type="scientific">Phakopsora pachyrhizi</name>
    <name type="common">Asian soybean rust disease fungus</name>
    <dbReference type="NCBI Taxonomy" id="170000"/>
    <lineage>
        <taxon>Eukaryota</taxon>
        <taxon>Fungi</taxon>
        <taxon>Dikarya</taxon>
        <taxon>Basidiomycota</taxon>
        <taxon>Pucciniomycotina</taxon>
        <taxon>Pucciniomycetes</taxon>
        <taxon>Pucciniales</taxon>
        <taxon>Phakopsoraceae</taxon>
        <taxon>Phakopsora</taxon>
    </lineage>
</organism>
<dbReference type="GO" id="GO:0016758">
    <property type="term" value="F:hexosyltransferase activity"/>
    <property type="evidence" value="ECO:0007669"/>
    <property type="project" value="InterPro"/>
</dbReference>
<dbReference type="Pfam" id="PF03033">
    <property type="entry name" value="Glyco_transf_28"/>
    <property type="match status" value="1"/>
</dbReference>
<dbReference type="PANTHER" id="PTHR48050">
    <property type="entry name" value="STEROL 3-BETA-GLUCOSYLTRANSFERASE"/>
    <property type="match status" value="1"/>
</dbReference>
<accession>A0AAV0BGM6</accession>
<gene>
    <name evidence="2" type="ORF">PPACK8108_LOCUS19708</name>
</gene>
<evidence type="ECO:0000313" key="3">
    <source>
        <dbReference type="Proteomes" id="UP001153365"/>
    </source>
</evidence>
<name>A0AAV0BGM6_PHAPC</name>
<dbReference type="EMBL" id="CALTRL010005715">
    <property type="protein sequence ID" value="CAH7685221.1"/>
    <property type="molecule type" value="Genomic_DNA"/>
</dbReference>
<proteinExistence type="predicted"/>
<protein>
    <recommendedName>
        <fullName evidence="1">Glycosyltransferase family 28 N-terminal domain-containing protein</fullName>
    </recommendedName>
</protein>
<dbReference type="Gene3D" id="3.40.50.2000">
    <property type="entry name" value="Glycogen Phosphorylase B"/>
    <property type="match status" value="1"/>
</dbReference>
<sequence>MILLIINIVKIELEEDRKFDSLYSTEIQLPIVFKSISSSVLTFKLKYLLQIPCLTIVSRGDVQPYIALCPALEKDVHMCRIASQDKYKTCIEGYGIEFVENGVDPAELMKICIDNGMYTLAFICEGLCKFWVWLDSLLVSSYKTCKGTNLLFESPSTMSGIHITEVLETLYFRAFTMPWNQTREYPHVFAVPDHNMGSRYNYMMWRKQTLGLKLTSYEKLESHKAPFLNKFSPTIFLDKGKTSDDQDGDKSVICSEEGVRDAESSVDGLIKLIGEQIILDLDYAKSLIKQHAQISSQVMVKNSNPSLVWSAMVMTTSDLSKSSSKDQN</sequence>
<dbReference type="PANTHER" id="PTHR48050:SF25">
    <property type="entry name" value="STEROL 3-BETA-GLUCOSYLTRANSFERASE"/>
    <property type="match status" value="1"/>
</dbReference>
<comment type="caution">
    <text evidence="2">The sequence shown here is derived from an EMBL/GenBank/DDBJ whole genome shotgun (WGS) entry which is preliminary data.</text>
</comment>
<dbReference type="GO" id="GO:0005975">
    <property type="term" value="P:carbohydrate metabolic process"/>
    <property type="evidence" value="ECO:0007669"/>
    <property type="project" value="InterPro"/>
</dbReference>
<evidence type="ECO:0000313" key="2">
    <source>
        <dbReference type="EMBL" id="CAH7685221.1"/>
    </source>
</evidence>
<dbReference type="AlphaFoldDB" id="A0AAV0BGM6"/>
<dbReference type="GO" id="GO:0016125">
    <property type="term" value="P:sterol metabolic process"/>
    <property type="evidence" value="ECO:0007669"/>
    <property type="project" value="TreeGrafter"/>
</dbReference>
<reference evidence="2" key="1">
    <citation type="submission" date="2022-06" db="EMBL/GenBank/DDBJ databases">
        <authorList>
            <consortium name="SYNGENTA / RWTH Aachen University"/>
        </authorList>
    </citation>
    <scope>NUCLEOTIDE SEQUENCE</scope>
</reference>
<dbReference type="InterPro" id="IPR050426">
    <property type="entry name" value="Glycosyltransferase_28"/>
</dbReference>
<feature type="domain" description="Glycosyltransferase family 28 N-terminal" evidence="1">
    <location>
        <begin position="58"/>
        <end position="186"/>
    </location>
</feature>
<dbReference type="GO" id="GO:0008194">
    <property type="term" value="F:UDP-glycosyltransferase activity"/>
    <property type="evidence" value="ECO:0007669"/>
    <property type="project" value="TreeGrafter"/>
</dbReference>